<protein>
    <submittedName>
        <fullName evidence="1">Uncharacterized protein</fullName>
    </submittedName>
</protein>
<evidence type="ECO:0000313" key="2">
    <source>
        <dbReference type="Proteomes" id="UP000828390"/>
    </source>
</evidence>
<comment type="caution">
    <text evidence="1">The sequence shown here is derived from an EMBL/GenBank/DDBJ whole genome shotgun (WGS) entry which is preliminary data.</text>
</comment>
<proteinExistence type="predicted"/>
<evidence type="ECO:0000313" key="1">
    <source>
        <dbReference type="EMBL" id="KAH3704628.1"/>
    </source>
</evidence>
<organism evidence="1 2">
    <name type="scientific">Dreissena polymorpha</name>
    <name type="common">Zebra mussel</name>
    <name type="synonym">Mytilus polymorpha</name>
    <dbReference type="NCBI Taxonomy" id="45954"/>
    <lineage>
        <taxon>Eukaryota</taxon>
        <taxon>Metazoa</taxon>
        <taxon>Spiralia</taxon>
        <taxon>Lophotrochozoa</taxon>
        <taxon>Mollusca</taxon>
        <taxon>Bivalvia</taxon>
        <taxon>Autobranchia</taxon>
        <taxon>Heteroconchia</taxon>
        <taxon>Euheterodonta</taxon>
        <taxon>Imparidentia</taxon>
        <taxon>Neoheterodontei</taxon>
        <taxon>Myida</taxon>
        <taxon>Dreissenoidea</taxon>
        <taxon>Dreissenidae</taxon>
        <taxon>Dreissena</taxon>
    </lineage>
</organism>
<reference evidence="1" key="1">
    <citation type="journal article" date="2019" name="bioRxiv">
        <title>The Genome of the Zebra Mussel, Dreissena polymorpha: A Resource for Invasive Species Research.</title>
        <authorList>
            <person name="McCartney M.A."/>
            <person name="Auch B."/>
            <person name="Kono T."/>
            <person name="Mallez S."/>
            <person name="Zhang Y."/>
            <person name="Obille A."/>
            <person name="Becker A."/>
            <person name="Abrahante J.E."/>
            <person name="Garbe J."/>
            <person name="Badalamenti J.P."/>
            <person name="Herman A."/>
            <person name="Mangelson H."/>
            <person name="Liachko I."/>
            <person name="Sullivan S."/>
            <person name="Sone E.D."/>
            <person name="Koren S."/>
            <person name="Silverstein K.A.T."/>
            <person name="Beckman K.B."/>
            <person name="Gohl D.M."/>
        </authorList>
    </citation>
    <scope>NUCLEOTIDE SEQUENCE</scope>
    <source>
        <strain evidence="1">Duluth1</strain>
        <tissue evidence="1">Whole animal</tissue>
    </source>
</reference>
<sequence>MRSVKLHTRLGISMVWSGATLFAYETLLDVIVDMVAFDQTFQLRRLVWSYSVCILDPA</sequence>
<gene>
    <name evidence="1" type="ORF">DPMN_079687</name>
</gene>
<accession>A0A9D4BR70</accession>
<name>A0A9D4BR70_DREPO</name>
<reference evidence="1" key="2">
    <citation type="submission" date="2020-11" db="EMBL/GenBank/DDBJ databases">
        <authorList>
            <person name="McCartney M.A."/>
            <person name="Auch B."/>
            <person name="Kono T."/>
            <person name="Mallez S."/>
            <person name="Becker A."/>
            <person name="Gohl D.M."/>
            <person name="Silverstein K.A.T."/>
            <person name="Koren S."/>
            <person name="Bechman K.B."/>
            <person name="Herman A."/>
            <person name="Abrahante J.E."/>
            <person name="Garbe J."/>
        </authorList>
    </citation>
    <scope>NUCLEOTIDE SEQUENCE</scope>
    <source>
        <strain evidence="1">Duluth1</strain>
        <tissue evidence="1">Whole animal</tissue>
    </source>
</reference>
<dbReference type="EMBL" id="JAIWYP010000015">
    <property type="protein sequence ID" value="KAH3704628.1"/>
    <property type="molecule type" value="Genomic_DNA"/>
</dbReference>
<keyword evidence="2" id="KW-1185">Reference proteome</keyword>
<dbReference type="Proteomes" id="UP000828390">
    <property type="component" value="Unassembled WGS sequence"/>
</dbReference>
<dbReference type="AlphaFoldDB" id="A0A9D4BR70"/>